<dbReference type="AlphaFoldDB" id="A0AAE3TDA4"/>
<organism evidence="1 2">
    <name type="scientific">Stygiobacter electus</name>
    <dbReference type="NCBI Taxonomy" id="3032292"/>
    <lineage>
        <taxon>Bacteria</taxon>
        <taxon>Pseudomonadati</taxon>
        <taxon>Ignavibacteriota</taxon>
        <taxon>Ignavibacteria</taxon>
        <taxon>Ignavibacteriales</taxon>
        <taxon>Melioribacteraceae</taxon>
        <taxon>Stygiobacter</taxon>
    </lineage>
</organism>
<accession>A0AAE3TDA4</accession>
<gene>
    <name evidence="1" type="ORF">P0M35_09225</name>
</gene>
<evidence type="ECO:0000313" key="1">
    <source>
        <dbReference type="EMBL" id="MDF1612331.1"/>
    </source>
</evidence>
<proteinExistence type="predicted"/>
<protein>
    <submittedName>
        <fullName evidence="1">Uncharacterized protein</fullName>
    </submittedName>
</protein>
<sequence>MITIKNILKKISLIVNKYFFKKNNSLPLLIIKKDNNDEIIKEYKSIEDAIADIESDPNVSVEKIEILKASLIKLKNRTSIKIKDGEIIK</sequence>
<dbReference type="RefSeq" id="WP_321536101.1">
    <property type="nucleotide sequence ID" value="NZ_JARGDL010000012.1"/>
</dbReference>
<keyword evidence="2" id="KW-1185">Reference proteome</keyword>
<comment type="caution">
    <text evidence="1">The sequence shown here is derived from an EMBL/GenBank/DDBJ whole genome shotgun (WGS) entry which is preliminary data.</text>
</comment>
<name>A0AAE3TDA4_9BACT</name>
<reference evidence="1" key="1">
    <citation type="submission" date="2023-03" db="EMBL/GenBank/DDBJ databases">
        <title>Stygiobacter electus gen. nov., sp. nov., facultatively anaerobic thermotolerant bacterium of the class Ignavibacteria from a well of Yessentuki mineral water deposit.</title>
        <authorList>
            <person name="Podosokorskaya O.A."/>
            <person name="Elcheninov A.G."/>
            <person name="Petrova N.F."/>
            <person name="Zavarzina D.G."/>
            <person name="Kublanov I.V."/>
            <person name="Merkel A.Y."/>
        </authorList>
    </citation>
    <scope>NUCLEOTIDE SEQUENCE</scope>
    <source>
        <strain evidence="1">09-Me</strain>
    </source>
</reference>
<dbReference type="EMBL" id="JARGDL010000012">
    <property type="protein sequence ID" value="MDF1612331.1"/>
    <property type="molecule type" value="Genomic_DNA"/>
</dbReference>
<dbReference type="Proteomes" id="UP001221302">
    <property type="component" value="Unassembled WGS sequence"/>
</dbReference>
<evidence type="ECO:0000313" key="2">
    <source>
        <dbReference type="Proteomes" id="UP001221302"/>
    </source>
</evidence>